<dbReference type="InterPro" id="IPR037066">
    <property type="entry name" value="Plug_dom_sf"/>
</dbReference>
<dbReference type="PANTHER" id="PTHR30069">
    <property type="entry name" value="TONB-DEPENDENT OUTER MEMBRANE RECEPTOR"/>
    <property type="match status" value="1"/>
</dbReference>
<dbReference type="InterPro" id="IPR039426">
    <property type="entry name" value="TonB-dep_rcpt-like"/>
</dbReference>
<proteinExistence type="inferred from homology"/>
<evidence type="ECO:0000256" key="9">
    <source>
        <dbReference type="ARBA" id="ARBA00023237"/>
    </source>
</evidence>
<keyword evidence="8 15" id="KW-0675">Receptor</keyword>
<protein>
    <submittedName>
        <fullName evidence="15">TonB-dependent receptor domain-containing protein</fullName>
    </submittedName>
</protein>
<comment type="caution">
    <text evidence="15">The sequence shown here is derived from an EMBL/GenBank/DDBJ whole genome shotgun (WGS) entry which is preliminary data.</text>
</comment>
<keyword evidence="9 10" id="KW-0998">Cell outer membrane</keyword>
<dbReference type="PROSITE" id="PS52016">
    <property type="entry name" value="TONB_DEPENDENT_REC_3"/>
    <property type="match status" value="1"/>
</dbReference>
<dbReference type="Gene3D" id="2.40.170.20">
    <property type="entry name" value="TonB-dependent receptor, beta-barrel domain"/>
    <property type="match status" value="1"/>
</dbReference>
<evidence type="ECO:0000313" key="15">
    <source>
        <dbReference type="EMBL" id="MFC3096900.1"/>
    </source>
</evidence>
<keyword evidence="2 10" id="KW-0813">Transport</keyword>
<feature type="domain" description="TonB-dependent receptor-like beta-barrel" evidence="13">
    <location>
        <begin position="278"/>
        <end position="668"/>
    </location>
</feature>
<evidence type="ECO:0000256" key="4">
    <source>
        <dbReference type="ARBA" id="ARBA00022692"/>
    </source>
</evidence>
<organism evidence="15 16">
    <name type="scientific">Alteraurantiacibacter palmitatis</name>
    <dbReference type="NCBI Taxonomy" id="2054628"/>
    <lineage>
        <taxon>Bacteria</taxon>
        <taxon>Pseudomonadati</taxon>
        <taxon>Pseudomonadota</taxon>
        <taxon>Alphaproteobacteria</taxon>
        <taxon>Sphingomonadales</taxon>
        <taxon>Erythrobacteraceae</taxon>
        <taxon>Alteraurantiacibacter</taxon>
    </lineage>
</organism>
<evidence type="ECO:0000256" key="10">
    <source>
        <dbReference type="PROSITE-ProRule" id="PRU01360"/>
    </source>
</evidence>
<evidence type="ECO:0000256" key="12">
    <source>
        <dbReference type="SAM" id="SignalP"/>
    </source>
</evidence>
<feature type="chain" id="PRO_5046241008" evidence="12">
    <location>
        <begin position="21"/>
        <end position="698"/>
    </location>
</feature>
<comment type="similarity">
    <text evidence="10 11">Belongs to the TonB-dependent receptor family.</text>
</comment>
<dbReference type="Pfam" id="PF07715">
    <property type="entry name" value="Plug"/>
    <property type="match status" value="1"/>
</dbReference>
<evidence type="ECO:0000256" key="7">
    <source>
        <dbReference type="ARBA" id="ARBA00023136"/>
    </source>
</evidence>
<dbReference type="InterPro" id="IPR036942">
    <property type="entry name" value="Beta-barrel_TonB_sf"/>
</dbReference>
<evidence type="ECO:0000256" key="3">
    <source>
        <dbReference type="ARBA" id="ARBA00022452"/>
    </source>
</evidence>
<keyword evidence="4 10" id="KW-0812">Transmembrane</keyword>
<evidence type="ECO:0000256" key="6">
    <source>
        <dbReference type="ARBA" id="ARBA00023077"/>
    </source>
</evidence>
<name>A0ABV7E622_9SPHN</name>
<comment type="subcellular location">
    <subcellularLocation>
        <location evidence="1 10">Cell outer membrane</location>
        <topology evidence="1 10">Multi-pass membrane protein</topology>
    </subcellularLocation>
</comment>
<gene>
    <name evidence="15" type="ORF">ACFODU_03695</name>
</gene>
<keyword evidence="16" id="KW-1185">Reference proteome</keyword>
<evidence type="ECO:0000259" key="13">
    <source>
        <dbReference type="Pfam" id="PF00593"/>
    </source>
</evidence>
<feature type="domain" description="TonB-dependent receptor plug" evidence="14">
    <location>
        <begin position="77"/>
        <end position="184"/>
    </location>
</feature>
<dbReference type="RefSeq" id="WP_336925802.1">
    <property type="nucleotide sequence ID" value="NZ_JBHRST010000004.1"/>
</dbReference>
<feature type="signal peptide" evidence="12">
    <location>
        <begin position="1"/>
        <end position="20"/>
    </location>
</feature>
<reference evidence="16" key="1">
    <citation type="journal article" date="2019" name="Int. J. Syst. Evol. Microbiol.">
        <title>The Global Catalogue of Microorganisms (GCM) 10K type strain sequencing project: providing services to taxonomists for standard genome sequencing and annotation.</title>
        <authorList>
            <consortium name="The Broad Institute Genomics Platform"/>
            <consortium name="The Broad Institute Genome Sequencing Center for Infectious Disease"/>
            <person name="Wu L."/>
            <person name="Ma J."/>
        </authorList>
    </citation>
    <scope>NUCLEOTIDE SEQUENCE [LARGE SCALE GENOMIC DNA]</scope>
    <source>
        <strain evidence="16">KCTC 52607</strain>
    </source>
</reference>
<dbReference type="PANTHER" id="PTHR30069:SF29">
    <property type="entry name" value="HEMOGLOBIN AND HEMOGLOBIN-HAPTOGLOBIN-BINDING PROTEIN 1-RELATED"/>
    <property type="match status" value="1"/>
</dbReference>
<keyword evidence="3 10" id="KW-1134">Transmembrane beta strand</keyword>
<dbReference type="EMBL" id="JBHRST010000004">
    <property type="protein sequence ID" value="MFC3096900.1"/>
    <property type="molecule type" value="Genomic_DNA"/>
</dbReference>
<evidence type="ECO:0000256" key="5">
    <source>
        <dbReference type="ARBA" id="ARBA00022729"/>
    </source>
</evidence>
<dbReference type="InterPro" id="IPR012910">
    <property type="entry name" value="Plug_dom"/>
</dbReference>
<accession>A0ABV7E622</accession>
<dbReference type="Pfam" id="PF00593">
    <property type="entry name" value="TonB_dep_Rec_b-barrel"/>
    <property type="match status" value="1"/>
</dbReference>
<evidence type="ECO:0000259" key="14">
    <source>
        <dbReference type="Pfam" id="PF07715"/>
    </source>
</evidence>
<keyword evidence="5 12" id="KW-0732">Signal</keyword>
<evidence type="ECO:0000313" key="16">
    <source>
        <dbReference type="Proteomes" id="UP001595456"/>
    </source>
</evidence>
<keyword evidence="6 11" id="KW-0798">TonB box</keyword>
<dbReference type="InterPro" id="IPR000531">
    <property type="entry name" value="Beta-barrel_TonB"/>
</dbReference>
<keyword evidence="7 10" id="KW-0472">Membrane</keyword>
<dbReference type="Gene3D" id="2.170.130.10">
    <property type="entry name" value="TonB-dependent receptor, plug domain"/>
    <property type="match status" value="1"/>
</dbReference>
<sequence>MKLLLLASCTAVMIAVPAAAQNDDSYMDFTPQFTQADDAASQRAAENDAVPANVPARNRIVVIGRGLDLTPGTPAYSTVDITRDQLVTTASGRLEDALGRVAGFQQFRRSDSRSSNPTAQGVTLRALGGNASSRALVLLDGVPMLDPFFGHVPFSALAPERLGNIRVTRGGGSGPFGSGALAGTIELDSANAAELGTFTGQALANQRNETELSASLAPRVGNGFAMVAGRWDRGQGFWTTPESQRVPASARAAYDSWSVSGQLVQRLGDVEVQLRGAAFDDERTLRFAGADNTSRGEDISLRVVSRGPWQVDALAYAQWRNFSNVVISSTTFNKTLDQKDTPANGQGGKIEVRPPLGEGVTLRLGTDYRRAEGNLLEDAFNATTGALTQNRFAGGVNTNLGLYAENDLELGALTLTGGLRADRYWIEDGYYRAVNAAGTTIRDDQYADRSDWAVTWRAGAVVQANEVVSLRAAAYTGLRLPTLNELYRPFAVFPVTTNANAALLPEKLEGYEAGIDFAVTDGLRFGATVFDNRVRNAIANVTIGTNLRQRQNLEAVRARGLEVNGGWQSGPFGLDASLAFTDAAVRGTGAASVLDGNRPAQTPQFSGTVTASYTGAQGIRAAATLRHVSGQFEDDLETDLLKAATVVDLFASVPIAGRLSAVARVENLFDAEIITRNQAGSIDLGVPQTFWLGVRYGF</sequence>
<evidence type="ECO:0000256" key="1">
    <source>
        <dbReference type="ARBA" id="ARBA00004571"/>
    </source>
</evidence>
<evidence type="ECO:0000256" key="2">
    <source>
        <dbReference type="ARBA" id="ARBA00022448"/>
    </source>
</evidence>
<evidence type="ECO:0000256" key="8">
    <source>
        <dbReference type="ARBA" id="ARBA00023170"/>
    </source>
</evidence>
<dbReference type="Proteomes" id="UP001595456">
    <property type="component" value="Unassembled WGS sequence"/>
</dbReference>
<evidence type="ECO:0000256" key="11">
    <source>
        <dbReference type="RuleBase" id="RU003357"/>
    </source>
</evidence>
<dbReference type="SUPFAM" id="SSF56935">
    <property type="entry name" value="Porins"/>
    <property type="match status" value="1"/>
</dbReference>